<protein>
    <recommendedName>
        <fullName evidence="1">Myb/SANT-like DNA-binding domain-containing protein 4</fullName>
    </recommendedName>
</protein>
<feature type="compositionally biased region" description="Low complexity" evidence="4">
    <location>
        <begin position="375"/>
        <end position="410"/>
    </location>
</feature>
<feature type="compositionally biased region" description="Acidic residues" evidence="4">
    <location>
        <begin position="185"/>
        <end position="202"/>
    </location>
</feature>
<dbReference type="InterPro" id="IPR026162">
    <property type="entry name" value="MSANTD4"/>
</dbReference>
<gene>
    <name evidence="6" type="ORF">ACEWY4_008027</name>
</gene>
<feature type="region of interest" description="Disordered" evidence="4">
    <location>
        <begin position="368"/>
        <end position="419"/>
    </location>
</feature>
<evidence type="ECO:0000259" key="5">
    <source>
        <dbReference type="Pfam" id="PF13873"/>
    </source>
</evidence>
<feature type="region of interest" description="Disordered" evidence="4">
    <location>
        <begin position="153"/>
        <end position="202"/>
    </location>
</feature>
<dbReference type="EMBL" id="JBHFQA010000007">
    <property type="protein sequence ID" value="KAL2095879.1"/>
    <property type="molecule type" value="Genomic_DNA"/>
</dbReference>
<evidence type="ECO:0000256" key="4">
    <source>
        <dbReference type="SAM" id="MobiDB-lite"/>
    </source>
</evidence>
<reference evidence="6 7" key="1">
    <citation type="submission" date="2024-09" db="EMBL/GenBank/DDBJ databases">
        <title>A chromosome-level genome assembly of Gray's grenadier anchovy, Coilia grayii.</title>
        <authorList>
            <person name="Fu Z."/>
        </authorList>
    </citation>
    <scope>NUCLEOTIDE SEQUENCE [LARGE SCALE GENOMIC DNA]</scope>
    <source>
        <strain evidence="6">G4</strain>
        <tissue evidence="6">Muscle</tissue>
    </source>
</reference>
<evidence type="ECO:0000313" key="7">
    <source>
        <dbReference type="Proteomes" id="UP001591681"/>
    </source>
</evidence>
<evidence type="ECO:0000313" key="6">
    <source>
        <dbReference type="EMBL" id="KAL2095879.1"/>
    </source>
</evidence>
<name>A0ABD1K9P4_9TELE</name>
<evidence type="ECO:0000256" key="3">
    <source>
        <dbReference type="SAM" id="Coils"/>
    </source>
</evidence>
<feature type="coiled-coil region" evidence="3">
    <location>
        <begin position="297"/>
        <end position="360"/>
    </location>
</feature>
<evidence type="ECO:0000256" key="2">
    <source>
        <dbReference type="ARBA" id="ARBA00023054"/>
    </source>
</evidence>
<dbReference type="InterPro" id="IPR028002">
    <property type="entry name" value="Myb_DNA-bind_5"/>
</dbReference>
<evidence type="ECO:0000256" key="1">
    <source>
        <dbReference type="ARBA" id="ARBA00021375"/>
    </source>
</evidence>
<feature type="coiled-coil region" evidence="3">
    <location>
        <begin position="424"/>
        <end position="480"/>
    </location>
</feature>
<keyword evidence="7" id="KW-1185">Reference proteome</keyword>
<dbReference type="Proteomes" id="UP001591681">
    <property type="component" value="Unassembled WGS sequence"/>
</dbReference>
<sequence length="485" mass="52953">MAQVFSSLPLSPAGPTPAMDFLQMKHLKRKRKSNYSVKETQTLIREIHKRRDVLFSRQQNTAINELKRRAWDEVADCVNALGEGELRTAAEVKRRYLDWRALMKRKQIRAELASGLKSEYKAPCLSPDNDASLGAGDQSLDVSGFAKEAGCDWQDLSDLGEPSSHTSSGVKMEDDDPNEYRLEGEPGEAAEAEVDGEEDDDDCFPSILPDIDREGRVPEVFAHIDEFGMLSSSKASSISAGGGRDLGIGLGLGLGGGGGGGVGGMSGVGVGVGLNGTSLGVGLAGVGLGGAESTGLLIALEKQRLDLEKHRLQLESERLQVEKERLLLEKERLRQAEAERERLQLERERLQVERERLRLLMCQSSTANASAQNGLPSSTSASAATPSTSSTSSSLSTSSSSSSAPTSSTLESGDKDRKPLWHPMVDLEAEKLKLEKERLLLEKERLQFFKFESGRLQIEKERLQVEKERLQLQKDGQQMALHQGH</sequence>
<keyword evidence="2 3" id="KW-0175">Coiled coil</keyword>
<dbReference type="PANTHER" id="PTHR21732">
    <property type="entry name" value="MYB/SANT-LIKE DNA-BINDING DOMAIN-CONTAINING PROTEIN 4"/>
    <property type="match status" value="1"/>
</dbReference>
<dbReference type="AlphaFoldDB" id="A0ABD1K9P4"/>
<accession>A0ABD1K9P4</accession>
<proteinExistence type="predicted"/>
<dbReference type="Pfam" id="PF13873">
    <property type="entry name" value="Myb_DNA-bind_5"/>
    <property type="match status" value="1"/>
</dbReference>
<comment type="caution">
    <text evidence="6">The sequence shown here is derived from an EMBL/GenBank/DDBJ whole genome shotgun (WGS) entry which is preliminary data.</text>
</comment>
<organism evidence="6 7">
    <name type="scientific">Coilia grayii</name>
    <name type="common">Gray's grenadier anchovy</name>
    <dbReference type="NCBI Taxonomy" id="363190"/>
    <lineage>
        <taxon>Eukaryota</taxon>
        <taxon>Metazoa</taxon>
        <taxon>Chordata</taxon>
        <taxon>Craniata</taxon>
        <taxon>Vertebrata</taxon>
        <taxon>Euteleostomi</taxon>
        <taxon>Actinopterygii</taxon>
        <taxon>Neopterygii</taxon>
        <taxon>Teleostei</taxon>
        <taxon>Clupei</taxon>
        <taxon>Clupeiformes</taxon>
        <taxon>Clupeoidei</taxon>
        <taxon>Engraulidae</taxon>
        <taxon>Coilinae</taxon>
        <taxon>Coilia</taxon>
    </lineage>
</organism>
<feature type="domain" description="Myb/SANT-like DNA-binding" evidence="5">
    <location>
        <begin position="31"/>
        <end position="106"/>
    </location>
</feature>
<dbReference type="PANTHER" id="PTHR21732:SF0">
    <property type="entry name" value="MYB_SANT-LIKE DNA-BINDING DOMAIN-CONTAINING PROTEIN 4"/>
    <property type="match status" value="1"/>
</dbReference>